<dbReference type="Pfam" id="PF02618">
    <property type="entry name" value="YceG"/>
    <property type="match status" value="1"/>
</dbReference>
<keyword evidence="2 7" id="KW-0812">Transmembrane</keyword>
<dbReference type="Gene3D" id="3.30.160.60">
    <property type="entry name" value="Classic Zinc Finger"/>
    <property type="match status" value="2"/>
</dbReference>
<keyword evidence="6 7" id="KW-0961">Cell wall biogenesis/degradation</keyword>
<dbReference type="Proteomes" id="UP000737113">
    <property type="component" value="Unassembled WGS sequence"/>
</dbReference>
<dbReference type="AlphaFoldDB" id="A0A972JJL6"/>
<dbReference type="RefSeq" id="WP_169562902.1">
    <property type="nucleotide sequence ID" value="NZ_JAAXYH010000002.1"/>
</dbReference>
<comment type="similarity">
    <text evidence="7">Belongs to the transglycosylase MltG family.</text>
</comment>
<comment type="function">
    <text evidence="7">Functions as a peptidoglycan terminase that cleaves nascent peptidoglycan strands endolytically to terminate their elongation.</text>
</comment>
<evidence type="ECO:0000256" key="4">
    <source>
        <dbReference type="ARBA" id="ARBA00023136"/>
    </source>
</evidence>
<keyword evidence="3 7" id="KW-1133">Transmembrane helix</keyword>
<dbReference type="GO" id="GO:0008932">
    <property type="term" value="F:lytic endotransglycosylase activity"/>
    <property type="evidence" value="ECO:0007669"/>
    <property type="project" value="UniProtKB-UniRule"/>
</dbReference>
<keyword evidence="5 7" id="KW-0456">Lyase</keyword>
<dbReference type="PANTHER" id="PTHR30518:SF2">
    <property type="entry name" value="ENDOLYTIC MUREIN TRANSGLYCOSYLASE"/>
    <property type="match status" value="1"/>
</dbReference>
<name>A0A972JJL6_9GAMM</name>
<dbReference type="EMBL" id="JAAXYH010000002">
    <property type="protein sequence ID" value="NMH64209.1"/>
    <property type="molecule type" value="Genomic_DNA"/>
</dbReference>
<proteinExistence type="inferred from homology"/>
<comment type="caution">
    <text evidence="8">The sequence shown here is derived from an EMBL/GenBank/DDBJ whole genome shotgun (WGS) entry which is preliminary data.</text>
</comment>
<feature type="site" description="Important for catalytic activity" evidence="7">
    <location>
        <position position="219"/>
    </location>
</feature>
<evidence type="ECO:0000256" key="6">
    <source>
        <dbReference type="ARBA" id="ARBA00023316"/>
    </source>
</evidence>
<protein>
    <recommendedName>
        <fullName evidence="7">Endolytic murein transglycosylase</fullName>
        <ecNumber evidence="7">4.2.2.29</ecNumber>
    </recommendedName>
    <alternativeName>
        <fullName evidence="7">Peptidoglycan lytic transglycosylase</fullName>
    </alternativeName>
    <alternativeName>
        <fullName evidence="7">Peptidoglycan polymerization terminase</fullName>
    </alternativeName>
</protein>
<keyword evidence="1 7" id="KW-1003">Cell membrane</keyword>
<dbReference type="GO" id="GO:0009252">
    <property type="term" value="P:peptidoglycan biosynthetic process"/>
    <property type="evidence" value="ECO:0007669"/>
    <property type="project" value="UniProtKB-UniRule"/>
</dbReference>
<organism evidence="8 9">
    <name type="scientific">Shewanella salipaludis</name>
    <dbReference type="NCBI Taxonomy" id="2723052"/>
    <lineage>
        <taxon>Bacteria</taxon>
        <taxon>Pseudomonadati</taxon>
        <taxon>Pseudomonadota</taxon>
        <taxon>Gammaproteobacteria</taxon>
        <taxon>Alteromonadales</taxon>
        <taxon>Shewanellaceae</taxon>
        <taxon>Shewanella</taxon>
    </lineage>
</organism>
<keyword evidence="4 7" id="KW-0472">Membrane</keyword>
<sequence>MKKMLIGLLATFMALLTLASVAGFWGYHTVVRYGDTPLNIKRVQEVPLAHGTSVYQVAGELAHLGVISEPWKLKLLLRLRPELAQIRAGLYEMTPGDTLVQLLQKMAQGKEKRFSLTLIEGQSLAQWQAQLQGLPHLSVPAGVFDSVLAAEGDDSGLPEGKFFPDTYHYVADQTLDSLLAQSYRKMQLELAAAWAQRASDLPLKSPYELLILASIIEKETARDDERAWIAAVFSNRLKKGMRLQTDPTVIYGMGERFQGNISRKDLLEMTPYNTYRVAGLPPTPIAAPSRAALRAAANPAAVNYLYFVSRNDGSHVFSSTLAEHNRAVNQFQRRNK</sequence>
<evidence type="ECO:0000256" key="3">
    <source>
        <dbReference type="ARBA" id="ARBA00022989"/>
    </source>
</evidence>
<evidence type="ECO:0000313" key="8">
    <source>
        <dbReference type="EMBL" id="NMH64209.1"/>
    </source>
</evidence>
<evidence type="ECO:0000256" key="1">
    <source>
        <dbReference type="ARBA" id="ARBA00022475"/>
    </source>
</evidence>
<reference evidence="8" key="1">
    <citation type="submission" date="2020-04" db="EMBL/GenBank/DDBJ databases">
        <title>Description of Shewanella salipaludis sp. nov., isolated from a salt marsh.</title>
        <authorList>
            <person name="Park S."/>
            <person name="Yoon J.-H."/>
        </authorList>
    </citation>
    <scope>NUCLEOTIDE SEQUENCE</scope>
    <source>
        <strain evidence="8">SHSM-M6</strain>
    </source>
</reference>
<comment type="catalytic activity">
    <reaction evidence="7">
        <text>a peptidoglycan chain = a peptidoglycan chain with N-acetyl-1,6-anhydromuramyl-[peptide] at the reducing end + a peptidoglycan chain with N-acetylglucosamine at the non-reducing end.</text>
        <dbReference type="EC" id="4.2.2.29"/>
    </reaction>
</comment>
<evidence type="ECO:0000313" key="9">
    <source>
        <dbReference type="Proteomes" id="UP000737113"/>
    </source>
</evidence>
<evidence type="ECO:0000256" key="5">
    <source>
        <dbReference type="ARBA" id="ARBA00023239"/>
    </source>
</evidence>
<gene>
    <name evidence="7 8" type="primary">mltG</name>
    <name evidence="8" type="ORF">HC757_03375</name>
</gene>
<dbReference type="HAMAP" id="MF_02065">
    <property type="entry name" value="MltG"/>
    <property type="match status" value="1"/>
</dbReference>
<dbReference type="NCBIfam" id="TIGR00247">
    <property type="entry name" value="endolytic transglycosylase MltG"/>
    <property type="match status" value="1"/>
</dbReference>
<accession>A0A972JJL6</accession>
<dbReference type="InterPro" id="IPR003770">
    <property type="entry name" value="MLTG-like"/>
</dbReference>
<evidence type="ECO:0000256" key="2">
    <source>
        <dbReference type="ARBA" id="ARBA00022692"/>
    </source>
</evidence>
<dbReference type="GO" id="GO:0071555">
    <property type="term" value="P:cell wall organization"/>
    <property type="evidence" value="ECO:0007669"/>
    <property type="project" value="UniProtKB-KW"/>
</dbReference>
<evidence type="ECO:0000256" key="7">
    <source>
        <dbReference type="HAMAP-Rule" id="MF_02065"/>
    </source>
</evidence>
<keyword evidence="7" id="KW-0997">Cell inner membrane</keyword>
<dbReference type="PANTHER" id="PTHR30518">
    <property type="entry name" value="ENDOLYTIC MUREIN TRANSGLYCOSYLASE"/>
    <property type="match status" value="1"/>
</dbReference>
<dbReference type="CDD" id="cd08010">
    <property type="entry name" value="MltG_like"/>
    <property type="match status" value="1"/>
</dbReference>
<dbReference type="GO" id="GO:0005886">
    <property type="term" value="C:plasma membrane"/>
    <property type="evidence" value="ECO:0007669"/>
    <property type="project" value="UniProtKB-UniRule"/>
</dbReference>
<dbReference type="EC" id="4.2.2.29" evidence="7"/>
<keyword evidence="9" id="KW-1185">Reference proteome</keyword>